<comment type="caution">
    <text evidence="2">The sequence shown here is derived from an EMBL/GenBank/DDBJ whole genome shotgun (WGS) entry which is preliminary data.</text>
</comment>
<feature type="compositionally biased region" description="Basic residues" evidence="1">
    <location>
        <begin position="40"/>
        <end position="55"/>
    </location>
</feature>
<dbReference type="EMBL" id="QGKV02000299">
    <property type="protein sequence ID" value="KAF3591846.1"/>
    <property type="molecule type" value="Genomic_DNA"/>
</dbReference>
<accession>A0ABQ7E5S3</accession>
<proteinExistence type="predicted"/>
<reference evidence="2 3" key="1">
    <citation type="journal article" date="2020" name="BMC Genomics">
        <title>Intraspecific diversification of the crop wild relative Brassica cretica Lam. using demographic model selection.</title>
        <authorList>
            <person name="Kioukis A."/>
            <person name="Michalopoulou V.A."/>
            <person name="Briers L."/>
            <person name="Pirintsos S."/>
            <person name="Studholme D.J."/>
            <person name="Pavlidis P."/>
            <person name="Sarris P.F."/>
        </authorList>
    </citation>
    <scope>NUCLEOTIDE SEQUENCE [LARGE SCALE GENOMIC DNA]</scope>
    <source>
        <strain evidence="3">cv. PFS-1207/04</strain>
    </source>
</reference>
<name>A0ABQ7E5S3_BRACR</name>
<dbReference type="Proteomes" id="UP000266723">
    <property type="component" value="Unassembled WGS sequence"/>
</dbReference>
<protein>
    <submittedName>
        <fullName evidence="2">Uncharacterized protein</fullName>
    </submittedName>
</protein>
<evidence type="ECO:0000256" key="1">
    <source>
        <dbReference type="SAM" id="MobiDB-lite"/>
    </source>
</evidence>
<sequence>MHGYGMRPGLECSAENWPRSPGELIRATVKLVGRAGPCHGRTRRRVDRQQGHARRASWLVSRQSSPGELARFAAELAGRSVSAGRIGQTLPDIVPEVLNVRLAVLPRSGLWGKAQGFERLPKP</sequence>
<feature type="region of interest" description="Disordered" evidence="1">
    <location>
        <begin position="37"/>
        <end position="60"/>
    </location>
</feature>
<evidence type="ECO:0000313" key="3">
    <source>
        <dbReference type="Proteomes" id="UP000266723"/>
    </source>
</evidence>
<keyword evidence="3" id="KW-1185">Reference proteome</keyword>
<evidence type="ECO:0000313" key="2">
    <source>
        <dbReference type="EMBL" id="KAF3591846.1"/>
    </source>
</evidence>
<organism evidence="2 3">
    <name type="scientific">Brassica cretica</name>
    <name type="common">Mustard</name>
    <dbReference type="NCBI Taxonomy" id="69181"/>
    <lineage>
        <taxon>Eukaryota</taxon>
        <taxon>Viridiplantae</taxon>
        <taxon>Streptophyta</taxon>
        <taxon>Embryophyta</taxon>
        <taxon>Tracheophyta</taxon>
        <taxon>Spermatophyta</taxon>
        <taxon>Magnoliopsida</taxon>
        <taxon>eudicotyledons</taxon>
        <taxon>Gunneridae</taxon>
        <taxon>Pentapetalae</taxon>
        <taxon>rosids</taxon>
        <taxon>malvids</taxon>
        <taxon>Brassicales</taxon>
        <taxon>Brassicaceae</taxon>
        <taxon>Brassiceae</taxon>
        <taxon>Brassica</taxon>
    </lineage>
</organism>
<gene>
    <name evidence="2" type="ORF">DY000_02020556</name>
</gene>